<dbReference type="PANTHER" id="PTHR33932:SF4">
    <property type="entry name" value="NA(+)_H(+) ANTIPORTER SUBUNIT B"/>
    <property type="match status" value="1"/>
</dbReference>
<evidence type="ECO:0000256" key="6">
    <source>
        <dbReference type="SAM" id="Phobius"/>
    </source>
</evidence>
<feature type="transmembrane region" description="Helical" evidence="6">
    <location>
        <begin position="24"/>
        <end position="48"/>
    </location>
</feature>
<sequence>MSTDTETSETESTERRSPYVESPLIMTTVRVIMPFVFTLGLFVMFHGADSSGGGFQGGVIVGTVVLMLGIAFGIEATRDWIGPKLPIAMICLGVLAFLLTGMGSVLLGGGFLEYSAYGFYHATKYGIEFVELAIGLVVSGIVTGLFFVIASGLRNNWSDTQ</sequence>
<feature type="transmembrane region" description="Helical" evidence="6">
    <location>
        <begin position="54"/>
        <end position="74"/>
    </location>
</feature>
<comment type="caution">
    <text evidence="8">The sequence shown here is derived from an EMBL/GenBank/DDBJ whole genome shotgun (WGS) entry which is preliminary data.</text>
</comment>
<keyword evidence="3 6" id="KW-0812">Transmembrane</keyword>
<evidence type="ECO:0000313" key="9">
    <source>
        <dbReference type="Proteomes" id="UP001254813"/>
    </source>
</evidence>
<evidence type="ECO:0000256" key="1">
    <source>
        <dbReference type="ARBA" id="ARBA00004651"/>
    </source>
</evidence>
<keyword evidence="5 6" id="KW-0472">Membrane</keyword>
<dbReference type="Proteomes" id="UP001254813">
    <property type="component" value="Unassembled WGS sequence"/>
</dbReference>
<reference evidence="8 9" key="1">
    <citation type="submission" date="2022-06" db="EMBL/GenBank/DDBJ databases">
        <title>Halogeometricum sp. a new haloarchaeum isolate from saline soil.</title>
        <authorList>
            <person name="Strakova D."/>
            <person name="Galisteo C."/>
            <person name="Sanchez-Porro C."/>
            <person name="Ventosa A."/>
        </authorList>
    </citation>
    <scope>NUCLEOTIDE SEQUENCE [LARGE SCALE GENOMIC DNA]</scope>
    <source>
        <strain evidence="9">S3BR25-2</strain>
    </source>
</reference>
<dbReference type="Pfam" id="PF04039">
    <property type="entry name" value="MnhB"/>
    <property type="match status" value="1"/>
</dbReference>
<dbReference type="InterPro" id="IPR050622">
    <property type="entry name" value="CPA3_antiporter_subunitB"/>
</dbReference>
<evidence type="ECO:0000256" key="3">
    <source>
        <dbReference type="ARBA" id="ARBA00022692"/>
    </source>
</evidence>
<dbReference type="PANTHER" id="PTHR33932">
    <property type="entry name" value="NA(+)/H(+) ANTIPORTER SUBUNIT B"/>
    <property type="match status" value="1"/>
</dbReference>
<evidence type="ECO:0000313" key="8">
    <source>
        <dbReference type="EMBL" id="MDS0293328.1"/>
    </source>
</evidence>
<gene>
    <name evidence="8" type="ORF">NDI79_03970</name>
</gene>
<dbReference type="RefSeq" id="WP_310927147.1">
    <property type="nucleotide sequence ID" value="NZ_JAMQOQ010000001.1"/>
</dbReference>
<evidence type="ECO:0000256" key="5">
    <source>
        <dbReference type="ARBA" id="ARBA00023136"/>
    </source>
</evidence>
<feature type="transmembrane region" description="Helical" evidence="6">
    <location>
        <begin position="86"/>
        <end position="112"/>
    </location>
</feature>
<comment type="subcellular location">
    <subcellularLocation>
        <location evidence="1">Cell membrane</location>
        <topology evidence="1">Multi-pass membrane protein</topology>
    </subcellularLocation>
</comment>
<keyword evidence="2" id="KW-1003">Cell membrane</keyword>
<evidence type="ECO:0000256" key="2">
    <source>
        <dbReference type="ARBA" id="ARBA00022475"/>
    </source>
</evidence>
<dbReference type="NCBIfam" id="NF009160">
    <property type="entry name" value="PRK12505.1"/>
    <property type="match status" value="1"/>
</dbReference>
<name>A0ABU2FXR5_9EURY</name>
<keyword evidence="9" id="KW-1185">Reference proteome</keyword>
<organism evidence="8 9">
    <name type="scientific">Halogeometricum luteum</name>
    <dbReference type="NCBI Taxonomy" id="2950537"/>
    <lineage>
        <taxon>Archaea</taxon>
        <taxon>Methanobacteriati</taxon>
        <taxon>Methanobacteriota</taxon>
        <taxon>Stenosarchaea group</taxon>
        <taxon>Halobacteria</taxon>
        <taxon>Halobacteriales</taxon>
        <taxon>Haloferacaceae</taxon>
        <taxon>Halogeometricum</taxon>
    </lineage>
</organism>
<protein>
    <submittedName>
        <fullName evidence="8">Cation:proton antiporter</fullName>
    </submittedName>
</protein>
<keyword evidence="4 6" id="KW-1133">Transmembrane helix</keyword>
<feature type="domain" description="Na+/H+ antiporter MnhB subunit-related protein" evidence="7">
    <location>
        <begin position="25"/>
        <end position="143"/>
    </location>
</feature>
<evidence type="ECO:0000256" key="4">
    <source>
        <dbReference type="ARBA" id="ARBA00022989"/>
    </source>
</evidence>
<proteinExistence type="predicted"/>
<dbReference type="EMBL" id="JAMQOQ010000001">
    <property type="protein sequence ID" value="MDS0293328.1"/>
    <property type="molecule type" value="Genomic_DNA"/>
</dbReference>
<feature type="transmembrane region" description="Helical" evidence="6">
    <location>
        <begin position="132"/>
        <end position="153"/>
    </location>
</feature>
<accession>A0ABU2FXR5</accession>
<evidence type="ECO:0000259" key="7">
    <source>
        <dbReference type="Pfam" id="PF04039"/>
    </source>
</evidence>
<dbReference type="InterPro" id="IPR007182">
    <property type="entry name" value="MnhB"/>
</dbReference>